<dbReference type="InterPro" id="IPR001123">
    <property type="entry name" value="LeuE-type"/>
</dbReference>
<feature type="transmembrane region" description="Helical" evidence="7">
    <location>
        <begin position="44"/>
        <end position="65"/>
    </location>
</feature>
<evidence type="ECO:0000256" key="1">
    <source>
        <dbReference type="ARBA" id="ARBA00004651"/>
    </source>
</evidence>
<evidence type="ECO:0000313" key="9">
    <source>
        <dbReference type="Proteomes" id="UP000603602"/>
    </source>
</evidence>
<accession>A0ABR9BD91</accession>
<feature type="transmembrane region" description="Helical" evidence="7">
    <location>
        <begin position="6"/>
        <end position="32"/>
    </location>
</feature>
<keyword evidence="3" id="KW-1003">Cell membrane</keyword>
<dbReference type="NCBIfam" id="NF007812">
    <property type="entry name" value="PRK10520.1"/>
    <property type="match status" value="1"/>
</dbReference>
<dbReference type="Pfam" id="PF01810">
    <property type="entry name" value="LysE"/>
    <property type="match status" value="1"/>
</dbReference>
<comment type="subcellular location">
    <subcellularLocation>
        <location evidence="1">Cell membrane</location>
        <topology evidence="1">Multi-pass membrane protein</topology>
    </subcellularLocation>
</comment>
<gene>
    <name evidence="8" type="primary">rhtB</name>
    <name evidence="8" type="ORF">IFO67_11275</name>
</gene>
<dbReference type="PANTHER" id="PTHR30086:SF14">
    <property type="entry name" value="HOMOSERINE_HOMOSERINE LACTONE EFFLUX PROTEIN"/>
    <property type="match status" value="1"/>
</dbReference>
<feature type="transmembrane region" description="Helical" evidence="7">
    <location>
        <begin position="151"/>
        <end position="170"/>
    </location>
</feature>
<dbReference type="RefSeq" id="WP_187718300.1">
    <property type="nucleotide sequence ID" value="NZ_JACTAH010000002.1"/>
</dbReference>
<dbReference type="EMBL" id="JACYTO010000002">
    <property type="protein sequence ID" value="MBD8503465.1"/>
    <property type="molecule type" value="Genomic_DNA"/>
</dbReference>
<feature type="transmembrane region" description="Helical" evidence="7">
    <location>
        <begin position="71"/>
        <end position="88"/>
    </location>
</feature>
<evidence type="ECO:0000256" key="5">
    <source>
        <dbReference type="ARBA" id="ARBA00022989"/>
    </source>
</evidence>
<evidence type="ECO:0000256" key="4">
    <source>
        <dbReference type="ARBA" id="ARBA00022692"/>
    </source>
</evidence>
<protein>
    <submittedName>
        <fullName evidence="8">Homoserine/homoserine lactone efflux protein</fullName>
    </submittedName>
</protein>
<keyword evidence="5 7" id="KW-1133">Transmembrane helix</keyword>
<organism evidence="8 9">
    <name type="scientific">Thauera sedimentorum</name>
    <dbReference type="NCBI Taxonomy" id="2767595"/>
    <lineage>
        <taxon>Bacteria</taxon>
        <taxon>Pseudomonadati</taxon>
        <taxon>Pseudomonadota</taxon>
        <taxon>Betaproteobacteria</taxon>
        <taxon>Rhodocyclales</taxon>
        <taxon>Zoogloeaceae</taxon>
        <taxon>Thauera</taxon>
    </lineage>
</organism>
<evidence type="ECO:0000256" key="2">
    <source>
        <dbReference type="ARBA" id="ARBA00007928"/>
    </source>
</evidence>
<keyword evidence="6 7" id="KW-0472">Membrane</keyword>
<proteinExistence type="inferred from homology"/>
<keyword evidence="9" id="KW-1185">Reference proteome</keyword>
<dbReference type="PIRSF" id="PIRSF006324">
    <property type="entry name" value="LeuE"/>
    <property type="match status" value="1"/>
</dbReference>
<dbReference type="PANTHER" id="PTHR30086">
    <property type="entry name" value="ARGININE EXPORTER PROTEIN ARGO"/>
    <property type="match status" value="1"/>
</dbReference>
<dbReference type="Proteomes" id="UP000603602">
    <property type="component" value="Unassembled WGS sequence"/>
</dbReference>
<evidence type="ECO:0000256" key="6">
    <source>
        <dbReference type="ARBA" id="ARBA00023136"/>
    </source>
</evidence>
<name>A0ABR9BD91_9RHOO</name>
<keyword evidence="4 7" id="KW-0812">Transmembrane</keyword>
<evidence type="ECO:0000313" key="8">
    <source>
        <dbReference type="EMBL" id="MBD8503465.1"/>
    </source>
</evidence>
<comment type="similarity">
    <text evidence="2">Belongs to the Rht family.</text>
</comment>
<evidence type="ECO:0000256" key="7">
    <source>
        <dbReference type="SAM" id="Phobius"/>
    </source>
</evidence>
<feature type="transmembrane region" description="Helical" evidence="7">
    <location>
        <begin position="118"/>
        <end position="139"/>
    </location>
</feature>
<reference evidence="9" key="1">
    <citation type="submission" date="2023-07" db="EMBL/GenBank/DDBJ databases">
        <title>Thauera sp. CAU 1555 isolated from sand of Yaerae Beach.</title>
        <authorList>
            <person name="Kim W."/>
        </authorList>
    </citation>
    <scope>NUCLEOTIDE SEQUENCE [LARGE SCALE GENOMIC DNA]</scope>
    <source>
        <strain evidence="9">CAU 1555</strain>
    </source>
</reference>
<comment type="caution">
    <text evidence="8">The sequence shown here is derived from an EMBL/GenBank/DDBJ whole genome shotgun (WGS) entry which is preliminary data.</text>
</comment>
<evidence type="ECO:0000256" key="3">
    <source>
        <dbReference type="ARBA" id="ARBA00022475"/>
    </source>
</evidence>
<sequence length="207" mass="21709">MSWSLWVAFLVAAIVIAVSPGPGAVLSMATGLRHGYLAALRSILGLELALLVQLAVVALGLGAVLATSATAFLALKIVGAAYLIWLGVQKWRARPEPLDTPAEDGAMRKRGGLVLQGLLVNLTNPKAIIFMAALVPQFIDPRAAQLPQFLIIGATMVAVDTVVMSCYAGLATRFRPLLRDPRALRLQNRVFGGLFVGAGAALAASSK</sequence>